<feature type="domain" description="Cytochrome b561 bacterial/Ni-hydrogenase" evidence="8">
    <location>
        <begin position="6"/>
        <end position="167"/>
    </location>
</feature>
<dbReference type="InterPro" id="IPR011577">
    <property type="entry name" value="Cyt_b561_bac/Ni-Hgenase"/>
</dbReference>
<dbReference type="InterPro" id="IPR016174">
    <property type="entry name" value="Di-haem_cyt_TM"/>
</dbReference>
<dbReference type="PANTHER" id="PTHR30485:SF2">
    <property type="entry name" value="BLL0597 PROTEIN"/>
    <property type="match status" value="1"/>
</dbReference>
<dbReference type="GO" id="GO:0009055">
    <property type="term" value="F:electron transfer activity"/>
    <property type="evidence" value="ECO:0007669"/>
    <property type="project" value="InterPro"/>
</dbReference>
<dbReference type="InterPro" id="IPR051542">
    <property type="entry name" value="Hydrogenase_cytochrome"/>
</dbReference>
<comment type="subcellular location">
    <subcellularLocation>
        <location evidence="1">Cell membrane</location>
        <topology evidence="1">Multi-pass membrane protein</topology>
    </subcellularLocation>
</comment>
<feature type="transmembrane region" description="Helical" evidence="7">
    <location>
        <begin position="41"/>
        <end position="63"/>
    </location>
</feature>
<evidence type="ECO:0000256" key="4">
    <source>
        <dbReference type="ARBA" id="ARBA00022989"/>
    </source>
</evidence>
<keyword evidence="2" id="KW-1003">Cell membrane</keyword>
<feature type="transmembrane region" description="Helical" evidence="7">
    <location>
        <begin position="96"/>
        <end position="117"/>
    </location>
</feature>
<accession>A0A6M3ZRQ3</accession>
<dbReference type="Gene3D" id="1.20.950.20">
    <property type="entry name" value="Transmembrane di-heme cytochromes, Chain C"/>
    <property type="match status" value="1"/>
</dbReference>
<feature type="transmembrane region" description="Helical" evidence="7">
    <location>
        <begin position="12"/>
        <end position="29"/>
    </location>
</feature>
<dbReference type="PANTHER" id="PTHR30485">
    <property type="entry name" value="NI/FE-HYDROGENASE 1 B-TYPE CYTOCHROME SUBUNIT"/>
    <property type="match status" value="1"/>
</dbReference>
<dbReference type="GO" id="GO:0022904">
    <property type="term" value="P:respiratory electron transport chain"/>
    <property type="evidence" value="ECO:0007669"/>
    <property type="project" value="InterPro"/>
</dbReference>
<evidence type="ECO:0000256" key="2">
    <source>
        <dbReference type="ARBA" id="ARBA00022475"/>
    </source>
</evidence>
<reference evidence="9 10" key="1">
    <citation type="journal article" date="2012" name="J. Bacteriol.">
        <title>Genome sequence of the pathogenic Herbaspirillum seropedicae strain Os34, isolated from rice roots.</title>
        <authorList>
            <person name="Ye W."/>
            <person name="Ye S."/>
            <person name="Liu J."/>
            <person name="Chang S."/>
            <person name="Chen M."/>
            <person name="Zhu B."/>
            <person name="Guo L."/>
            <person name="An Q."/>
        </authorList>
    </citation>
    <scope>NUCLEOTIDE SEQUENCE [LARGE SCALE GENOMIC DNA]</scope>
    <source>
        <strain evidence="9 10">Os34</strain>
    </source>
</reference>
<name>A0A6M3ZRQ3_9BURK</name>
<dbReference type="GO" id="GO:0020037">
    <property type="term" value="F:heme binding"/>
    <property type="evidence" value="ECO:0007669"/>
    <property type="project" value="TreeGrafter"/>
</dbReference>
<evidence type="ECO:0000256" key="6">
    <source>
        <dbReference type="SAM" id="MobiDB-lite"/>
    </source>
</evidence>
<evidence type="ECO:0000256" key="5">
    <source>
        <dbReference type="ARBA" id="ARBA00023136"/>
    </source>
</evidence>
<protein>
    <submittedName>
        <fullName evidence="9">Cytochrome B</fullName>
    </submittedName>
</protein>
<evidence type="ECO:0000256" key="7">
    <source>
        <dbReference type="SAM" id="Phobius"/>
    </source>
</evidence>
<feature type="region of interest" description="Disordered" evidence="6">
    <location>
        <begin position="207"/>
        <end position="226"/>
    </location>
</feature>
<feature type="transmembrane region" description="Helical" evidence="7">
    <location>
        <begin position="137"/>
        <end position="155"/>
    </location>
</feature>
<evidence type="ECO:0000313" key="9">
    <source>
        <dbReference type="EMBL" id="QJQ01289.1"/>
    </source>
</evidence>
<organism evidence="9 10">
    <name type="scientific">Herbaspirillum rubrisubalbicans Os34</name>
    <dbReference type="NCBI Taxonomy" id="1235827"/>
    <lineage>
        <taxon>Bacteria</taxon>
        <taxon>Pseudomonadati</taxon>
        <taxon>Pseudomonadota</taxon>
        <taxon>Betaproteobacteria</taxon>
        <taxon>Burkholderiales</taxon>
        <taxon>Oxalobacteraceae</taxon>
        <taxon>Herbaspirillum</taxon>
    </lineage>
</organism>
<evidence type="ECO:0000256" key="1">
    <source>
        <dbReference type="ARBA" id="ARBA00004651"/>
    </source>
</evidence>
<proteinExistence type="predicted"/>
<keyword evidence="3 7" id="KW-0812">Transmembrane</keyword>
<dbReference type="GO" id="GO:0005886">
    <property type="term" value="C:plasma membrane"/>
    <property type="evidence" value="ECO:0007669"/>
    <property type="project" value="UniProtKB-SubCell"/>
</dbReference>
<dbReference type="RefSeq" id="WP_017453517.1">
    <property type="nucleotide sequence ID" value="NZ_CP008956.1"/>
</dbReference>
<dbReference type="SUPFAM" id="SSF81342">
    <property type="entry name" value="Transmembrane di-heme cytochromes"/>
    <property type="match status" value="1"/>
</dbReference>
<dbReference type="Pfam" id="PF01292">
    <property type="entry name" value="Ni_hydr_CYTB"/>
    <property type="match status" value="1"/>
</dbReference>
<keyword evidence="4 7" id="KW-1133">Transmembrane helix</keyword>
<evidence type="ECO:0000259" key="8">
    <source>
        <dbReference type="Pfam" id="PF01292"/>
    </source>
</evidence>
<sequence>MRKILVWDAPTRLFHWLLALSFGGAYLTAESESWRMVHVTLGYTMASLIGFRLIWGLIGSRYARFSSFVRGPRTVARYLSALLRGNPEHYTGHNPAGAIAIVALLTLGLAVCASGWVIYNDVAGGWTEELHEATANLMLAIVGIHIAGVLLASWLHRESLVGAMFTGRKSGQPEDGIGSAWRSVAVLLLVAVLAIWWIQWQSVPASGGLAERPVSSKAADHDRDDD</sequence>
<dbReference type="AlphaFoldDB" id="A0A6M3ZRQ3"/>
<keyword evidence="5 7" id="KW-0472">Membrane</keyword>
<dbReference type="EMBL" id="CP008956">
    <property type="protein sequence ID" value="QJQ01289.1"/>
    <property type="molecule type" value="Genomic_DNA"/>
</dbReference>
<feature type="transmembrane region" description="Helical" evidence="7">
    <location>
        <begin position="176"/>
        <end position="198"/>
    </location>
</feature>
<evidence type="ECO:0000256" key="3">
    <source>
        <dbReference type="ARBA" id="ARBA00022692"/>
    </source>
</evidence>
<dbReference type="Proteomes" id="UP000501648">
    <property type="component" value="Chromosome"/>
</dbReference>
<gene>
    <name evidence="9" type="ORF">C798_13890</name>
</gene>
<evidence type="ECO:0000313" key="10">
    <source>
        <dbReference type="Proteomes" id="UP000501648"/>
    </source>
</evidence>